<gene>
    <name evidence="2" type="ORF">L873DRAFT_1223971</name>
</gene>
<feature type="transmembrane region" description="Helical" evidence="1">
    <location>
        <begin position="64"/>
        <end position="83"/>
    </location>
</feature>
<dbReference type="AlphaFoldDB" id="A0A3N4JHF6"/>
<name>A0A3N4JHF6_9PEZI</name>
<keyword evidence="3" id="KW-1185">Reference proteome</keyword>
<evidence type="ECO:0000313" key="3">
    <source>
        <dbReference type="Proteomes" id="UP000276215"/>
    </source>
</evidence>
<keyword evidence="1" id="KW-0472">Membrane</keyword>
<proteinExistence type="predicted"/>
<evidence type="ECO:0000313" key="2">
    <source>
        <dbReference type="EMBL" id="RPA96428.1"/>
    </source>
</evidence>
<organism evidence="2 3">
    <name type="scientific">Choiromyces venosus 120613-1</name>
    <dbReference type="NCBI Taxonomy" id="1336337"/>
    <lineage>
        <taxon>Eukaryota</taxon>
        <taxon>Fungi</taxon>
        <taxon>Dikarya</taxon>
        <taxon>Ascomycota</taxon>
        <taxon>Pezizomycotina</taxon>
        <taxon>Pezizomycetes</taxon>
        <taxon>Pezizales</taxon>
        <taxon>Tuberaceae</taxon>
        <taxon>Choiromyces</taxon>
    </lineage>
</organism>
<reference evidence="2 3" key="1">
    <citation type="journal article" date="2018" name="Nat. Ecol. Evol.">
        <title>Pezizomycetes genomes reveal the molecular basis of ectomycorrhizal truffle lifestyle.</title>
        <authorList>
            <person name="Murat C."/>
            <person name="Payen T."/>
            <person name="Noel B."/>
            <person name="Kuo A."/>
            <person name="Morin E."/>
            <person name="Chen J."/>
            <person name="Kohler A."/>
            <person name="Krizsan K."/>
            <person name="Balestrini R."/>
            <person name="Da Silva C."/>
            <person name="Montanini B."/>
            <person name="Hainaut M."/>
            <person name="Levati E."/>
            <person name="Barry K.W."/>
            <person name="Belfiori B."/>
            <person name="Cichocki N."/>
            <person name="Clum A."/>
            <person name="Dockter R.B."/>
            <person name="Fauchery L."/>
            <person name="Guy J."/>
            <person name="Iotti M."/>
            <person name="Le Tacon F."/>
            <person name="Lindquist E.A."/>
            <person name="Lipzen A."/>
            <person name="Malagnac F."/>
            <person name="Mello A."/>
            <person name="Molinier V."/>
            <person name="Miyauchi S."/>
            <person name="Poulain J."/>
            <person name="Riccioni C."/>
            <person name="Rubini A."/>
            <person name="Sitrit Y."/>
            <person name="Splivallo R."/>
            <person name="Traeger S."/>
            <person name="Wang M."/>
            <person name="Zifcakova L."/>
            <person name="Wipf D."/>
            <person name="Zambonelli A."/>
            <person name="Paolocci F."/>
            <person name="Nowrousian M."/>
            <person name="Ottonello S."/>
            <person name="Baldrian P."/>
            <person name="Spatafora J.W."/>
            <person name="Henrissat B."/>
            <person name="Nagy L.G."/>
            <person name="Aury J.M."/>
            <person name="Wincker P."/>
            <person name="Grigoriev I.V."/>
            <person name="Bonfante P."/>
            <person name="Martin F.M."/>
        </authorList>
    </citation>
    <scope>NUCLEOTIDE SEQUENCE [LARGE SCALE GENOMIC DNA]</scope>
    <source>
        <strain evidence="2 3">120613-1</strain>
    </source>
</reference>
<keyword evidence="1" id="KW-0812">Transmembrane</keyword>
<evidence type="ECO:0000256" key="1">
    <source>
        <dbReference type="SAM" id="Phobius"/>
    </source>
</evidence>
<dbReference type="EMBL" id="ML120414">
    <property type="protein sequence ID" value="RPA96428.1"/>
    <property type="molecule type" value="Genomic_DNA"/>
</dbReference>
<dbReference type="Proteomes" id="UP000276215">
    <property type="component" value="Unassembled WGS sequence"/>
</dbReference>
<sequence>MDGQSGTHSSFVRIFIPPPSFPQMYPYTTTDILTTSPLPSISPPPLPLPPPLPAHHYPTLPCKIFSFSFSLLFLFFHFVNSLVKTCGQAFACMHA</sequence>
<keyword evidence="1" id="KW-1133">Transmembrane helix</keyword>
<protein>
    <submittedName>
        <fullName evidence="2">Uncharacterized protein</fullName>
    </submittedName>
</protein>
<accession>A0A3N4JHF6</accession>